<sequence>MYYRYRILVKVKLNYFICICNFAKILLRSKLSKGRSLSITPLKLLPLVLVTLEQERVDIYPTDPHKDYDYSPVGYGQLTNTVKRI</sequence>
<dbReference type="AlphaFoldDB" id="A0AAW1K042"/>
<dbReference type="EMBL" id="JASPKY010000286">
    <property type="protein sequence ID" value="KAK9710964.1"/>
    <property type="molecule type" value="Genomic_DNA"/>
</dbReference>
<evidence type="ECO:0000313" key="2">
    <source>
        <dbReference type="Proteomes" id="UP001458880"/>
    </source>
</evidence>
<name>A0AAW1K042_POPJA</name>
<reference evidence="1 2" key="1">
    <citation type="journal article" date="2024" name="BMC Genomics">
        <title>De novo assembly and annotation of Popillia japonica's genome with initial clues to its potential as an invasive pest.</title>
        <authorList>
            <person name="Cucini C."/>
            <person name="Boschi S."/>
            <person name="Funari R."/>
            <person name="Cardaioli E."/>
            <person name="Iannotti N."/>
            <person name="Marturano G."/>
            <person name="Paoli F."/>
            <person name="Bruttini M."/>
            <person name="Carapelli A."/>
            <person name="Frati F."/>
            <person name="Nardi F."/>
        </authorList>
    </citation>
    <scope>NUCLEOTIDE SEQUENCE [LARGE SCALE GENOMIC DNA]</scope>
    <source>
        <strain evidence="1">DMR45628</strain>
    </source>
</reference>
<proteinExistence type="predicted"/>
<protein>
    <submittedName>
        <fullName evidence="1">Uncharacterized protein</fullName>
    </submittedName>
</protein>
<comment type="caution">
    <text evidence="1">The sequence shown here is derived from an EMBL/GenBank/DDBJ whole genome shotgun (WGS) entry which is preliminary data.</text>
</comment>
<organism evidence="1 2">
    <name type="scientific">Popillia japonica</name>
    <name type="common">Japanese beetle</name>
    <dbReference type="NCBI Taxonomy" id="7064"/>
    <lineage>
        <taxon>Eukaryota</taxon>
        <taxon>Metazoa</taxon>
        <taxon>Ecdysozoa</taxon>
        <taxon>Arthropoda</taxon>
        <taxon>Hexapoda</taxon>
        <taxon>Insecta</taxon>
        <taxon>Pterygota</taxon>
        <taxon>Neoptera</taxon>
        <taxon>Endopterygota</taxon>
        <taxon>Coleoptera</taxon>
        <taxon>Polyphaga</taxon>
        <taxon>Scarabaeiformia</taxon>
        <taxon>Scarabaeidae</taxon>
        <taxon>Rutelinae</taxon>
        <taxon>Popillia</taxon>
    </lineage>
</organism>
<accession>A0AAW1K042</accession>
<dbReference type="Proteomes" id="UP001458880">
    <property type="component" value="Unassembled WGS sequence"/>
</dbReference>
<gene>
    <name evidence="1" type="ORF">QE152_g25697</name>
</gene>
<keyword evidence="2" id="KW-1185">Reference proteome</keyword>
<evidence type="ECO:0000313" key="1">
    <source>
        <dbReference type="EMBL" id="KAK9710964.1"/>
    </source>
</evidence>